<name>A0CPT9_PARTE</name>
<dbReference type="Gene3D" id="3.40.525.10">
    <property type="entry name" value="CRAL-TRIO lipid binding domain"/>
    <property type="match status" value="1"/>
</dbReference>
<dbReference type="InterPro" id="IPR001251">
    <property type="entry name" value="CRAL-TRIO_dom"/>
</dbReference>
<evidence type="ECO:0000313" key="3">
    <source>
        <dbReference type="Proteomes" id="UP000000600"/>
    </source>
</evidence>
<dbReference type="Pfam" id="PF00650">
    <property type="entry name" value="CRAL_TRIO"/>
    <property type="match status" value="1"/>
</dbReference>
<accession>A0CPT9</accession>
<keyword evidence="3" id="KW-1185">Reference proteome</keyword>
<dbReference type="RefSeq" id="XP_001440203.1">
    <property type="nucleotide sequence ID" value="XM_001440166.1"/>
</dbReference>
<dbReference type="HOGENOM" id="CLU_058726_0_0_1"/>
<dbReference type="PANTHER" id="PTHR46818">
    <property type="entry name" value="DOMAIN-CONTAINING PROTEIN, PUTATIVE-RELATED"/>
    <property type="match status" value="1"/>
</dbReference>
<protein>
    <recommendedName>
        <fullName evidence="1">CRAL-TRIO domain-containing protein</fullName>
    </recommendedName>
</protein>
<dbReference type="OMA" id="CCACNIM"/>
<dbReference type="GeneID" id="5025988"/>
<proteinExistence type="predicted"/>
<dbReference type="eggNOG" id="KOG1470">
    <property type="taxonomic scope" value="Eukaryota"/>
</dbReference>
<organism evidence="2 3">
    <name type="scientific">Paramecium tetraurelia</name>
    <dbReference type="NCBI Taxonomy" id="5888"/>
    <lineage>
        <taxon>Eukaryota</taxon>
        <taxon>Sar</taxon>
        <taxon>Alveolata</taxon>
        <taxon>Ciliophora</taxon>
        <taxon>Intramacronucleata</taxon>
        <taxon>Oligohymenophorea</taxon>
        <taxon>Peniculida</taxon>
        <taxon>Parameciidae</taxon>
        <taxon>Paramecium</taxon>
    </lineage>
</organism>
<dbReference type="InterPro" id="IPR036273">
    <property type="entry name" value="CRAL/TRIO_N_dom_sf"/>
</dbReference>
<dbReference type="KEGG" id="ptm:GSPATT00009198001"/>
<dbReference type="Proteomes" id="UP000000600">
    <property type="component" value="Unassembled WGS sequence"/>
</dbReference>
<dbReference type="InterPro" id="IPR036865">
    <property type="entry name" value="CRAL-TRIO_dom_sf"/>
</dbReference>
<dbReference type="PROSITE" id="PS50191">
    <property type="entry name" value="CRAL_TRIO"/>
    <property type="match status" value="1"/>
</dbReference>
<reference evidence="2 3" key="1">
    <citation type="journal article" date="2006" name="Nature">
        <title>Global trends of whole-genome duplications revealed by the ciliate Paramecium tetraurelia.</title>
        <authorList>
            <consortium name="Genoscope"/>
            <person name="Aury J.-M."/>
            <person name="Jaillon O."/>
            <person name="Duret L."/>
            <person name="Noel B."/>
            <person name="Jubin C."/>
            <person name="Porcel B.M."/>
            <person name="Segurens B."/>
            <person name="Daubin V."/>
            <person name="Anthouard V."/>
            <person name="Aiach N."/>
            <person name="Arnaiz O."/>
            <person name="Billaut A."/>
            <person name="Beisson J."/>
            <person name="Blanc I."/>
            <person name="Bouhouche K."/>
            <person name="Camara F."/>
            <person name="Duharcourt S."/>
            <person name="Guigo R."/>
            <person name="Gogendeau D."/>
            <person name="Katinka M."/>
            <person name="Keller A.-M."/>
            <person name="Kissmehl R."/>
            <person name="Klotz C."/>
            <person name="Koll F."/>
            <person name="Le Moue A."/>
            <person name="Lepere C."/>
            <person name="Malinsky S."/>
            <person name="Nowacki M."/>
            <person name="Nowak J.K."/>
            <person name="Plattner H."/>
            <person name="Poulain J."/>
            <person name="Ruiz F."/>
            <person name="Serrano V."/>
            <person name="Zagulski M."/>
            <person name="Dessen P."/>
            <person name="Betermier M."/>
            <person name="Weissenbach J."/>
            <person name="Scarpelli C."/>
            <person name="Schachter V."/>
            <person name="Sperling L."/>
            <person name="Meyer E."/>
            <person name="Cohen J."/>
            <person name="Wincker P."/>
        </authorList>
    </citation>
    <scope>NUCLEOTIDE SEQUENCE [LARGE SCALE GENOMIC DNA]</scope>
    <source>
        <strain evidence="2 3">Stock d4-2</strain>
    </source>
</reference>
<dbReference type="SMART" id="SM00516">
    <property type="entry name" value="SEC14"/>
    <property type="match status" value="1"/>
</dbReference>
<evidence type="ECO:0000313" key="2">
    <source>
        <dbReference type="EMBL" id="CAK72806.1"/>
    </source>
</evidence>
<evidence type="ECO:0000259" key="1">
    <source>
        <dbReference type="PROSITE" id="PS50191"/>
    </source>
</evidence>
<dbReference type="OrthoDB" id="75724at2759"/>
<dbReference type="AlphaFoldDB" id="A0CPT9"/>
<dbReference type="EMBL" id="CT868130">
    <property type="protein sequence ID" value="CAK72806.1"/>
    <property type="molecule type" value="Genomic_DNA"/>
</dbReference>
<dbReference type="PANTHER" id="PTHR46818:SF1">
    <property type="entry name" value="CHROMOSOME UNDETERMINED SCAFFOLD_125, WHOLE GENOME SHOTGUN SEQUENCE"/>
    <property type="match status" value="1"/>
</dbReference>
<feature type="domain" description="CRAL-TRIO" evidence="1">
    <location>
        <begin position="113"/>
        <end position="274"/>
    </location>
</feature>
<dbReference type="InParanoid" id="A0CPT9"/>
<dbReference type="SUPFAM" id="SSF52087">
    <property type="entry name" value="CRAL/TRIO domain"/>
    <property type="match status" value="1"/>
</dbReference>
<dbReference type="CDD" id="cd00170">
    <property type="entry name" value="SEC14"/>
    <property type="match status" value="1"/>
</dbReference>
<dbReference type="SUPFAM" id="SSF46938">
    <property type="entry name" value="CRAL/TRIO N-terminal domain"/>
    <property type="match status" value="1"/>
</dbReference>
<gene>
    <name evidence="2" type="ORF">GSPATT00009198001</name>
</gene>
<sequence length="350" mass="41359">MDFSYLKPPKQAMQIKHADEYIKYQVDGKLKRNVFYNVEFEEFEEEMIKKLEDLIRKRKVQLPEQWDKQTALKFCYSGNFDIEMTFQTLINYLKWKENPEYQILTSAGEDILVIVFIAFKKKGVIFSLGRDKQYRPLIFIQVSKISTNIEQLPPILNAMCVLLNYIQKFMLVPYYVEKWRIIVDLNDISLFRLPHQIIKQIIDVTQSNYTASLEQLHLLNPPFFLVAAWKLVEKLMHPETAKKIQFCKDPSYLQEYINEDQLMLRYKGTLPNIACLWPIINTYRGMGESNHRNMMESGVKQMGESVQKNHMVESAYLSMFESQYYTILTQKEIELSKPQVKGQCCACNIM</sequence>